<comment type="caution">
    <text evidence="8">The sequence shown here is derived from an EMBL/GenBank/DDBJ whole genome shotgun (WGS) entry which is preliminary data.</text>
</comment>
<dbReference type="SMART" id="SM00717">
    <property type="entry name" value="SANT"/>
    <property type="match status" value="3"/>
</dbReference>
<evidence type="ECO:0000259" key="6">
    <source>
        <dbReference type="PROSITE" id="PS50090"/>
    </source>
</evidence>
<evidence type="ECO:0000259" key="7">
    <source>
        <dbReference type="PROSITE" id="PS51294"/>
    </source>
</evidence>
<reference evidence="8" key="1">
    <citation type="submission" date="2016-10" db="EMBL/GenBank/DDBJ databases">
        <authorList>
            <person name="Benchimol M."/>
            <person name="Almeida L.G."/>
            <person name="Vasconcelos A.T."/>
            <person name="Perreira-Neves A."/>
            <person name="Rosa I.A."/>
            <person name="Tasca T."/>
            <person name="Bogo M.R."/>
            <person name="de Souza W."/>
        </authorList>
    </citation>
    <scope>NUCLEOTIDE SEQUENCE [LARGE SCALE GENOMIC DNA]</scope>
    <source>
        <strain evidence="8">K</strain>
    </source>
</reference>
<dbReference type="GO" id="GO:0019185">
    <property type="term" value="C:snRNA-activating protein complex"/>
    <property type="evidence" value="ECO:0007669"/>
    <property type="project" value="TreeGrafter"/>
</dbReference>
<feature type="domain" description="Myb-like" evidence="6">
    <location>
        <begin position="68"/>
        <end position="119"/>
    </location>
</feature>
<dbReference type="VEuPathDB" id="TrichDB:TRFO_36309"/>
<accession>A0A1J4JE57</accession>
<feature type="domain" description="Myb-like" evidence="6">
    <location>
        <begin position="20"/>
        <end position="67"/>
    </location>
</feature>
<sequence>MEANALAPTRIRKPETRVARSSTWTPEEDEMLTQLVQNSTSYSWSVLATYFPNKTAPQLTGRWEKVINPQLVKGSWTREEDEQIIRYVQTHGDKDWAKLALILKGRTGKQCRERFKNHLDTSVKHSSWTQEEDNKLVELHNKFGNQWTKISSFFDGRTDNCIKNRWNSTIKKRLERIQKGEPLVMKRGRKPKNSIKIPAPMEIPSTEPDVDLYSSCSSPIVSHVARPAFPQIELIPITTAFIIKPENNGGRIKMPSLAQNRIDLQKMLNDLA</sequence>
<dbReference type="GO" id="GO:0001006">
    <property type="term" value="F:RNA polymerase III type 3 promoter sequence-specific DNA binding"/>
    <property type="evidence" value="ECO:0007669"/>
    <property type="project" value="TreeGrafter"/>
</dbReference>
<evidence type="ECO:0000256" key="2">
    <source>
        <dbReference type="ARBA" id="ARBA00023015"/>
    </source>
</evidence>
<dbReference type="FunFam" id="1.10.10.60:FF:000010">
    <property type="entry name" value="Transcriptional activator Myb isoform A"/>
    <property type="match status" value="1"/>
</dbReference>
<dbReference type="CDD" id="cd00167">
    <property type="entry name" value="SANT"/>
    <property type="match status" value="2"/>
</dbReference>
<keyword evidence="4" id="KW-0804">Transcription</keyword>
<evidence type="ECO:0000313" key="9">
    <source>
        <dbReference type="Proteomes" id="UP000179807"/>
    </source>
</evidence>
<dbReference type="EMBL" id="MLAK01001113">
    <property type="protein sequence ID" value="OHS97486.1"/>
    <property type="molecule type" value="Genomic_DNA"/>
</dbReference>
<dbReference type="PROSITE" id="PS50090">
    <property type="entry name" value="MYB_LIKE"/>
    <property type="match status" value="3"/>
</dbReference>
<organism evidence="8 9">
    <name type="scientific">Tritrichomonas foetus</name>
    <dbReference type="NCBI Taxonomy" id="1144522"/>
    <lineage>
        <taxon>Eukaryota</taxon>
        <taxon>Metamonada</taxon>
        <taxon>Parabasalia</taxon>
        <taxon>Tritrichomonadida</taxon>
        <taxon>Tritrichomonadidae</taxon>
        <taxon>Tritrichomonas</taxon>
    </lineage>
</organism>
<dbReference type="InterPro" id="IPR009057">
    <property type="entry name" value="Homeodomain-like_sf"/>
</dbReference>
<keyword evidence="3" id="KW-0238">DNA-binding</keyword>
<dbReference type="AlphaFoldDB" id="A0A1J4JE57"/>
<dbReference type="Proteomes" id="UP000179807">
    <property type="component" value="Unassembled WGS sequence"/>
</dbReference>
<feature type="domain" description="HTH myb-type" evidence="7">
    <location>
        <begin position="68"/>
        <end position="123"/>
    </location>
</feature>
<feature type="domain" description="Myb-like" evidence="6">
    <location>
        <begin position="120"/>
        <end position="170"/>
    </location>
</feature>
<dbReference type="PANTHER" id="PTHR46621:SF1">
    <property type="entry name" value="SNRNA-ACTIVATING PROTEIN COMPLEX SUBUNIT 4"/>
    <property type="match status" value="1"/>
</dbReference>
<dbReference type="Gene3D" id="1.10.10.60">
    <property type="entry name" value="Homeodomain-like"/>
    <property type="match status" value="3"/>
</dbReference>
<dbReference type="PANTHER" id="PTHR46621">
    <property type="entry name" value="SNRNA-ACTIVATING PROTEIN COMPLEX SUBUNIT 4"/>
    <property type="match status" value="1"/>
</dbReference>
<proteinExistence type="predicted"/>
<evidence type="ECO:0000313" key="8">
    <source>
        <dbReference type="EMBL" id="OHS97486.1"/>
    </source>
</evidence>
<dbReference type="InterPro" id="IPR051575">
    <property type="entry name" value="Myb-like_DNA-bd"/>
</dbReference>
<name>A0A1J4JE57_9EUKA</name>
<dbReference type="GO" id="GO:0000978">
    <property type="term" value="F:RNA polymerase II cis-regulatory region sequence-specific DNA binding"/>
    <property type="evidence" value="ECO:0007669"/>
    <property type="project" value="TreeGrafter"/>
</dbReference>
<dbReference type="OrthoDB" id="2143914at2759"/>
<dbReference type="InterPro" id="IPR017930">
    <property type="entry name" value="Myb_dom"/>
</dbReference>
<evidence type="ECO:0000256" key="4">
    <source>
        <dbReference type="ARBA" id="ARBA00023163"/>
    </source>
</evidence>
<evidence type="ECO:0000256" key="5">
    <source>
        <dbReference type="ARBA" id="ARBA00023242"/>
    </source>
</evidence>
<dbReference type="GO" id="GO:0042796">
    <property type="term" value="P:snRNA transcription by RNA polymerase III"/>
    <property type="evidence" value="ECO:0007669"/>
    <property type="project" value="TreeGrafter"/>
</dbReference>
<keyword evidence="9" id="KW-1185">Reference proteome</keyword>
<dbReference type="RefSeq" id="XP_068350623.1">
    <property type="nucleotide sequence ID" value="XM_068510754.1"/>
</dbReference>
<gene>
    <name evidence="8" type="ORF">TRFO_36309</name>
</gene>
<keyword evidence="1" id="KW-0677">Repeat</keyword>
<dbReference type="PROSITE" id="PS51294">
    <property type="entry name" value="HTH_MYB"/>
    <property type="match status" value="2"/>
</dbReference>
<keyword evidence="2" id="KW-0805">Transcription regulation</keyword>
<dbReference type="Pfam" id="PF00249">
    <property type="entry name" value="Myb_DNA-binding"/>
    <property type="match status" value="3"/>
</dbReference>
<dbReference type="InterPro" id="IPR001005">
    <property type="entry name" value="SANT/Myb"/>
</dbReference>
<keyword evidence="5" id="KW-0539">Nucleus</keyword>
<evidence type="ECO:0000256" key="1">
    <source>
        <dbReference type="ARBA" id="ARBA00022737"/>
    </source>
</evidence>
<feature type="domain" description="HTH myb-type" evidence="7">
    <location>
        <begin position="124"/>
        <end position="174"/>
    </location>
</feature>
<dbReference type="GeneID" id="94845458"/>
<protein>
    <submittedName>
        <fullName evidence="8">Myb-like DNA-binding domain containing protein</fullName>
    </submittedName>
</protein>
<dbReference type="GO" id="GO:0042795">
    <property type="term" value="P:snRNA transcription by RNA polymerase II"/>
    <property type="evidence" value="ECO:0007669"/>
    <property type="project" value="TreeGrafter"/>
</dbReference>
<dbReference type="SUPFAM" id="SSF46689">
    <property type="entry name" value="Homeodomain-like"/>
    <property type="match status" value="2"/>
</dbReference>
<evidence type="ECO:0000256" key="3">
    <source>
        <dbReference type="ARBA" id="ARBA00023125"/>
    </source>
</evidence>